<feature type="signal peptide" evidence="7">
    <location>
        <begin position="1"/>
        <end position="23"/>
    </location>
</feature>
<dbReference type="SUPFAM" id="SSF53850">
    <property type="entry name" value="Periplasmic binding protein-like II"/>
    <property type="match status" value="1"/>
</dbReference>
<feature type="transmembrane region" description="Helical" evidence="6">
    <location>
        <begin position="742"/>
        <end position="763"/>
    </location>
</feature>
<dbReference type="InterPro" id="IPR051530">
    <property type="entry name" value="mGluR/GABA-B-like"/>
</dbReference>
<protein>
    <recommendedName>
        <fullName evidence="8">G-protein coupled receptors family 3 profile domain-containing protein</fullName>
    </recommendedName>
</protein>
<evidence type="ECO:0000256" key="5">
    <source>
        <dbReference type="SAM" id="MobiDB-lite"/>
    </source>
</evidence>
<evidence type="ECO:0000313" key="9">
    <source>
        <dbReference type="EMBL" id="KAG2183879.1"/>
    </source>
</evidence>
<reference evidence="9" key="1">
    <citation type="submission" date="2020-12" db="EMBL/GenBank/DDBJ databases">
        <title>Metabolic potential, ecology and presence of endohyphal bacteria is reflected in genomic diversity of Mucoromycotina.</title>
        <authorList>
            <person name="Muszewska A."/>
            <person name="Okrasinska A."/>
            <person name="Steczkiewicz K."/>
            <person name="Drgas O."/>
            <person name="Orlowska M."/>
            <person name="Perlinska-Lenart U."/>
            <person name="Aleksandrzak-Piekarczyk T."/>
            <person name="Szatraj K."/>
            <person name="Zielenkiewicz U."/>
            <person name="Pilsyk S."/>
            <person name="Malc E."/>
            <person name="Mieczkowski P."/>
            <person name="Kruszewska J.S."/>
            <person name="Biernat P."/>
            <person name="Pawlowska J."/>
        </authorList>
    </citation>
    <scope>NUCLEOTIDE SEQUENCE</scope>
    <source>
        <strain evidence="9">WA0000051536</strain>
    </source>
</reference>
<dbReference type="AlphaFoldDB" id="A0A8H7UM59"/>
<keyword evidence="2 6" id="KW-0812">Transmembrane</keyword>
<dbReference type="InterPro" id="IPR017978">
    <property type="entry name" value="GPCR_3_C"/>
</dbReference>
<dbReference type="CDD" id="cd15047">
    <property type="entry name" value="7tmC_GABA-B-like"/>
    <property type="match status" value="1"/>
</dbReference>
<dbReference type="EMBL" id="JAEPRA010000006">
    <property type="protein sequence ID" value="KAG2183879.1"/>
    <property type="molecule type" value="Genomic_DNA"/>
</dbReference>
<dbReference type="Pfam" id="PF00003">
    <property type="entry name" value="7tm_3"/>
    <property type="match status" value="1"/>
</dbReference>
<gene>
    <name evidence="9" type="ORF">INT44_008890</name>
</gene>
<feature type="compositionally biased region" description="Polar residues" evidence="5">
    <location>
        <begin position="968"/>
        <end position="982"/>
    </location>
</feature>
<organism evidence="9 10">
    <name type="scientific">Umbelopsis vinacea</name>
    <dbReference type="NCBI Taxonomy" id="44442"/>
    <lineage>
        <taxon>Eukaryota</taxon>
        <taxon>Fungi</taxon>
        <taxon>Fungi incertae sedis</taxon>
        <taxon>Mucoromycota</taxon>
        <taxon>Mucoromycotina</taxon>
        <taxon>Umbelopsidomycetes</taxon>
        <taxon>Umbelopsidales</taxon>
        <taxon>Umbelopsidaceae</taxon>
        <taxon>Umbelopsis</taxon>
    </lineage>
</organism>
<evidence type="ECO:0000313" key="10">
    <source>
        <dbReference type="Proteomes" id="UP000612746"/>
    </source>
</evidence>
<dbReference type="Pfam" id="PF01547">
    <property type="entry name" value="SBP_bac_1"/>
    <property type="match status" value="1"/>
</dbReference>
<feature type="transmembrane region" description="Helical" evidence="6">
    <location>
        <begin position="702"/>
        <end position="721"/>
    </location>
</feature>
<evidence type="ECO:0000256" key="4">
    <source>
        <dbReference type="ARBA" id="ARBA00023136"/>
    </source>
</evidence>
<feature type="domain" description="G-protein coupled receptors family 3 profile" evidence="8">
    <location>
        <begin position="633"/>
        <end position="892"/>
    </location>
</feature>
<feature type="transmembrane region" description="Helical" evidence="6">
    <location>
        <begin position="796"/>
        <end position="819"/>
    </location>
</feature>
<feature type="region of interest" description="Disordered" evidence="5">
    <location>
        <begin position="968"/>
        <end position="1011"/>
    </location>
</feature>
<feature type="transmembrane region" description="Helical" evidence="6">
    <location>
        <begin position="831"/>
        <end position="853"/>
    </location>
</feature>
<feature type="transmembrane region" description="Helical" evidence="6">
    <location>
        <begin position="634"/>
        <end position="658"/>
    </location>
</feature>
<dbReference type="Proteomes" id="UP000612746">
    <property type="component" value="Unassembled WGS sequence"/>
</dbReference>
<sequence length="1073" mass="119336">MIPNKILWVFLLYISYISSLVSAQSTTTTKSPTNATADSYLTIDQAVPIGAAQILSYDINDKLLFSVNATHLNQLNMYTQPELPNVAYFMVGTGAIQMELWSPFGENGNTVVAPALLFAVNDWVVLTRNTSTTTGGTMATVNGNDTVTVKVVVGDFNSDWMAYCGENGVKCPDMVILGTTQIALHAAHGTIKQLDDLFTQYTHETNALLTDSFLKYTFYDYQWDEHWWAVPLLTDLRFTYYNRTTLRALNIKPPPPEGDWGLQWWDNWNWTVFLESARKVMESGIGYGLEFVGQYDEETKLMNMISRDWQVDFFKADESSCALESDAFLYVLDNIIRPLWAPNGTQKSIANPLTQVSNASSFKQWLKTPVDKVNPFTVDPSGFCCDYDLWPTDILAGYRIDTPANFNYTSVWIKDWAINSTAYWDNSTEIGVGMAPGVCIFSGFLGGSGLAISSTTEHQDLAWDFIQMVINPTNSADEALEYKYLNLLNEANGVFPPYETTEQFPPWTAPSFYTARQQILHAVPMQYPHSTSPQISSIEDNHVFRQMLFNMAFKNATNEQAINQTCDLLKWLMAPDCSYEFWTITVADRCNPHTGTLDVSFSWTNTTPVCHDGVPMPSTFSVPCSYVDLTTQQGFGITVLNSFCAAVTIVYMILFAIYRQTRIIRRTSFVFCELCLLGSLSIYTTIYLLMGPPSRARCTMTVWTLILGFSMLFGSLFVMTWRLRKIFHSKTATPLQITNWYLGKRLLIIVVGEIAALLILTFVSGGPQPYLYQTGTIPDQGDPIMQSTCGYGNEGVLIYIAVTNLLFIMYAVGLSVATWNVPTQYNISKYVIASSYTIAFGAILVAPLMFVVTDPFARLLLIGVTVDSGVLMSVSIFSIPKLLIAMKLRKKNGKSVMSGRWWIFGSTTRKDAIDESFSSEKQQFEHHSSLRPRLTGSGNANNLGQFDEDDDNEIQEALSPWVAPLQTHSLTDENGSGTSPNADSAICERADDYGNTPAIPVDSKRPVGSLSASFPAPPLGLRQRQATHASDDLSLYGVVGNMDDLFISGRSPVDQGLVYCPNCGIGHLHKGSI</sequence>
<feature type="transmembrane region" description="Helical" evidence="6">
    <location>
        <begin position="859"/>
        <end position="884"/>
    </location>
</feature>
<keyword evidence="4 6" id="KW-0472">Membrane</keyword>
<dbReference type="GO" id="GO:0016020">
    <property type="term" value="C:membrane"/>
    <property type="evidence" value="ECO:0007669"/>
    <property type="project" value="UniProtKB-SubCell"/>
</dbReference>
<comment type="subcellular location">
    <subcellularLocation>
        <location evidence="1">Membrane</location>
        <topology evidence="1">Multi-pass membrane protein</topology>
    </subcellularLocation>
</comment>
<feature type="chain" id="PRO_5034655661" description="G-protein coupled receptors family 3 profile domain-containing protein" evidence="7">
    <location>
        <begin position="24"/>
        <end position="1073"/>
    </location>
</feature>
<comment type="caution">
    <text evidence="9">The sequence shown here is derived from an EMBL/GenBank/DDBJ whole genome shotgun (WGS) entry which is preliminary data.</text>
</comment>
<feature type="region of interest" description="Disordered" evidence="5">
    <location>
        <begin position="924"/>
        <end position="947"/>
    </location>
</feature>
<dbReference type="Gene3D" id="3.40.190.10">
    <property type="entry name" value="Periplasmic binding protein-like II"/>
    <property type="match status" value="1"/>
</dbReference>
<dbReference type="PANTHER" id="PTHR46924">
    <property type="entry name" value="METABOTROPIC GLUTAMATE RECEPTOR-LIKE PROTEIN C-RELATED-RELATED"/>
    <property type="match status" value="1"/>
</dbReference>
<evidence type="ECO:0000256" key="1">
    <source>
        <dbReference type="ARBA" id="ARBA00004141"/>
    </source>
</evidence>
<keyword evidence="3 6" id="KW-1133">Transmembrane helix</keyword>
<dbReference type="GO" id="GO:0004930">
    <property type="term" value="F:G protein-coupled receptor activity"/>
    <property type="evidence" value="ECO:0007669"/>
    <property type="project" value="InterPro"/>
</dbReference>
<keyword evidence="7" id="KW-0732">Signal</keyword>
<evidence type="ECO:0000259" key="8">
    <source>
        <dbReference type="PROSITE" id="PS50259"/>
    </source>
</evidence>
<evidence type="ECO:0000256" key="7">
    <source>
        <dbReference type="SAM" id="SignalP"/>
    </source>
</evidence>
<feature type="transmembrane region" description="Helical" evidence="6">
    <location>
        <begin position="670"/>
        <end position="690"/>
    </location>
</feature>
<name>A0A8H7UM59_9FUNG</name>
<dbReference type="PROSITE" id="PS50259">
    <property type="entry name" value="G_PROTEIN_RECEP_F3_4"/>
    <property type="match status" value="1"/>
</dbReference>
<dbReference type="InterPro" id="IPR006059">
    <property type="entry name" value="SBP"/>
</dbReference>
<dbReference type="OrthoDB" id="2357462at2759"/>
<evidence type="ECO:0000256" key="3">
    <source>
        <dbReference type="ARBA" id="ARBA00022989"/>
    </source>
</evidence>
<keyword evidence="10" id="KW-1185">Reference proteome</keyword>
<accession>A0A8H7UM59</accession>
<evidence type="ECO:0000256" key="6">
    <source>
        <dbReference type="SAM" id="Phobius"/>
    </source>
</evidence>
<evidence type="ECO:0000256" key="2">
    <source>
        <dbReference type="ARBA" id="ARBA00022692"/>
    </source>
</evidence>
<proteinExistence type="predicted"/>